<proteinExistence type="predicted"/>
<dbReference type="InterPro" id="IPR012334">
    <property type="entry name" value="Pectin_lyas_fold"/>
</dbReference>
<keyword evidence="2" id="KW-1185">Reference proteome</keyword>
<dbReference type="EMBL" id="LT840184">
    <property type="protein sequence ID" value="SMF92128.1"/>
    <property type="molecule type" value="Genomic_DNA"/>
</dbReference>
<gene>
    <name evidence="1" type="ORF">SAMN05661091_5691</name>
</gene>
<evidence type="ECO:0000313" key="1">
    <source>
        <dbReference type="EMBL" id="SMF92128.1"/>
    </source>
</evidence>
<dbReference type="Proteomes" id="UP000192940">
    <property type="component" value="Chromosome I"/>
</dbReference>
<dbReference type="SUPFAM" id="SSF51126">
    <property type="entry name" value="Pectin lyase-like"/>
    <property type="match status" value="1"/>
</dbReference>
<evidence type="ECO:0008006" key="3">
    <source>
        <dbReference type="Google" id="ProtNLM"/>
    </source>
</evidence>
<protein>
    <recommendedName>
        <fullName evidence="3">Pectate lyase superfamily protein</fullName>
    </recommendedName>
</protein>
<sequence length="515" mass="55784">MNSIPDKVYVENFPRNITEKDDTQRIQRAIDYAKNQVLGSNSIGGSAYYSNAIPVVFKATQYITSSPIKIYKGIYLESEGQTYLVANPSDKSIDCINATAQATQFRAENISFIGYNTALYLTTGNVDISNIQLKGLYFHMCNVGVDTGSFAASRSTILTMTSCRSWKTSVVVKNYCDMASMNDCWITHDGSDGAAIYNDGFLNIRGGVFVSLPPQSGANPRWIDCYESSGQHSGLFIDGARFGGEGGGGYPIVYNFMPPVLNLANNEGNVISIQNSLLSSASGPRDSNIILFNLPNRISIKNCFGFTDLLNGIVSCAPSFNPDLLSYSPYISIEFDDSVYQALGIKRFDTRLERFFSSGNRRFRRTFGLSERQLIPTTSINGKAMITIDIEQLNGNKLEQQRQLGFAMLVITTAPGSSSNMGYKCISTALVTCVGGNDGSGVVKRLNYIVKDSIPGGQSFSETCDITSVYWGTGETGSVDQAQSSTNTKITIVFNCPGSLAAAGVTFTPLLGLGL</sequence>
<dbReference type="Gene3D" id="2.160.20.10">
    <property type="entry name" value="Single-stranded right-handed beta-helix, Pectin lyase-like"/>
    <property type="match status" value="1"/>
</dbReference>
<evidence type="ECO:0000313" key="2">
    <source>
        <dbReference type="Proteomes" id="UP000192940"/>
    </source>
</evidence>
<dbReference type="InterPro" id="IPR011050">
    <property type="entry name" value="Pectin_lyase_fold/virulence"/>
</dbReference>
<accession>A0A1X7HTC7</accession>
<dbReference type="RefSeq" id="WP_208916279.1">
    <property type="nucleotide sequence ID" value="NZ_LT840184.1"/>
</dbReference>
<organism evidence="1 2">
    <name type="scientific">Paenibacillus uliginis N3/975</name>
    <dbReference type="NCBI Taxonomy" id="1313296"/>
    <lineage>
        <taxon>Bacteria</taxon>
        <taxon>Bacillati</taxon>
        <taxon>Bacillota</taxon>
        <taxon>Bacilli</taxon>
        <taxon>Bacillales</taxon>
        <taxon>Paenibacillaceae</taxon>
        <taxon>Paenibacillus</taxon>
    </lineage>
</organism>
<dbReference type="AlphaFoldDB" id="A0A1X7HTC7"/>
<name>A0A1X7HTC7_9BACL</name>
<reference evidence="1 2" key="1">
    <citation type="submission" date="2017-04" db="EMBL/GenBank/DDBJ databases">
        <authorList>
            <person name="Afonso C.L."/>
            <person name="Miller P.J."/>
            <person name="Scott M.A."/>
            <person name="Spackman E."/>
            <person name="Goraichik I."/>
            <person name="Dimitrov K.M."/>
            <person name="Suarez D.L."/>
            <person name="Swayne D.E."/>
        </authorList>
    </citation>
    <scope>NUCLEOTIDE SEQUENCE [LARGE SCALE GENOMIC DNA]</scope>
    <source>
        <strain evidence="1 2">N3/975</strain>
    </source>
</reference>